<proteinExistence type="predicted"/>
<keyword evidence="1" id="KW-1133">Transmembrane helix</keyword>
<dbReference type="KEGG" id="pfer:IRI77_03625"/>
<dbReference type="EMBL" id="CP063849">
    <property type="protein sequence ID" value="QOY89059.1"/>
    <property type="molecule type" value="Genomic_DNA"/>
</dbReference>
<protein>
    <submittedName>
        <fullName evidence="2">Uncharacterized protein</fullName>
    </submittedName>
</protein>
<evidence type="ECO:0000256" key="1">
    <source>
        <dbReference type="SAM" id="Phobius"/>
    </source>
</evidence>
<feature type="transmembrane region" description="Helical" evidence="1">
    <location>
        <begin position="92"/>
        <end position="109"/>
    </location>
</feature>
<evidence type="ECO:0000313" key="3">
    <source>
        <dbReference type="Proteomes" id="UP000593892"/>
    </source>
</evidence>
<organism evidence="2 3">
    <name type="scientific">Paludibaculum fermentans</name>
    <dbReference type="NCBI Taxonomy" id="1473598"/>
    <lineage>
        <taxon>Bacteria</taxon>
        <taxon>Pseudomonadati</taxon>
        <taxon>Acidobacteriota</taxon>
        <taxon>Terriglobia</taxon>
        <taxon>Bryobacterales</taxon>
        <taxon>Bryobacteraceae</taxon>
        <taxon>Paludibaculum</taxon>
    </lineage>
</organism>
<keyword evidence="1" id="KW-0812">Transmembrane</keyword>
<dbReference type="Proteomes" id="UP000593892">
    <property type="component" value="Chromosome"/>
</dbReference>
<keyword evidence="3" id="KW-1185">Reference proteome</keyword>
<evidence type="ECO:0000313" key="2">
    <source>
        <dbReference type="EMBL" id="QOY89059.1"/>
    </source>
</evidence>
<name>A0A7S7NSS5_PALFE</name>
<dbReference type="RefSeq" id="WP_194450721.1">
    <property type="nucleotide sequence ID" value="NZ_CP063849.1"/>
</dbReference>
<feature type="transmembrane region" description="Helical" evidence="1">
    <location>
        <begin position="53"/>
        <end position="72"/>
    </location>
</feature>
<accession>A0A7S7NSS5</accession>
<sequence>MIVRLRFKQAALRPATPTAVQRKAQVVEMPAPVAPAPPENPNHVSKQEMAGGLAALLTPAATLTFAISLWRLGQDLGLTKNFFITEGPFSHWQVWVALTGMLSGSSFYLNRKSEQAARRTATN</sequence>
<keyword evidence="1" id="KW-0472">Membrane</keyword>
<dbReference type="AlphaFoldDB" id="A0A7S7NSS5"/>
<gene>
    <name evidence="2" type="ORF">IRI77_03625</name>
</gene>
<reference evidence="2 3" key="1">
    <citation type="submission" date="2020-10" db="EMBL/GenBank/DDBJ databases">
        <title>Complete genome sequence of Paludibaculum fermentans P105T, a facultatively anaerobic acidobacterium capable of dissimilatory Fe(III) reduction.</title>
        <authorList>
            <person name="Dedysh S.N."/>
            <person name="Beletsky A.V."/>
            <person name="Kulichevskaya I.S."/>
            <person name="Mardanov A.V."/>
            <person name="Ravin N.V."/>
        </authorList>
    </citation>
    <scope>NUCLEOTIDE SEQUENCE [LARGE SCALE GENOMIC DNA]</scope>
    <source>
        <strain evidence="2 3">P105</strain>
    </source>
</reference>